<evidence type="ECO:0000259" key="7">
    <source>
        <dbReference type="Pfam" id="PF08281"/>
    </source>
</evidence>
<dbReference type="GO" id="GO:0016987">
    <property type="term" value="F:sigma factor activity"/>
    <property type="evidence" value="ECO:0007669"/>
    <property type="project" value="UniProtKB-KW"/>
</dbReference>
<proteinExistence type="inferred from homology"/>
<evidence type="ECO:0000259" key="6">
    <source>
        <dbReference type="Pfam" id="PF04542"/>
    </source>
</evidence>
<sequence length="213" mass="23349">MPELDVAQTLRTASSGDPDAWRDLVTAYSGRVFGLLVKHCGDRELAEELTQITFVKLVDQLGAKDGYAEQGRFESWLFRIAMNKLRDEMRRRKRQARPTDMTPGAGRGESPSGEANTGGLGVFAASSDEGGLGEDPAERLSRAEQVGRLQEAIAGLPEADREILHLRHTAGLSFAQIAETLDQPLGTVLARGHRALGKLKKLMTEEEPERKRA</sequence>
<dbReference type="InterPro" id="IPR013324">
    <property type="entry name" value="RNA_pol_sigma_r3/r4-like"/>
</dbReference>
<dbReference type="InterPro" id="IPR039425">
    <property type="entry name" value="RNA_pol_sigma-70-like"/>
</dbReference>
<dbReference type="InterPro" id="IPR014284">
    <property type="entry name" value="RNA_pol_sigma-70_dom"/>
</dbReference>
<feature type="region of interest" description="Disordered" evidence="5">
    <location>
        <begin position="90"/>
        <end position="121"/>
    </location>
</feature>
<dbReference type="GO" id="GO:0003677">
    <property type="term" value="F:DNA binding"/>
    <property type="evidence" value="ECO:0007669"/>
    <property type="project" value="UniProtKB-KW"/>
</dbReference>
<reference evidence="8 9" key="1">
    <citation type="submission" date="2020-08" db="EMBL/GenBank/DDBJ databases">
        <title>Genomic Encyclopedia of Type Strains, Phase IV (KMG-IV): sequencing the most valuable type-strain genomes for metagenomic binning, comparative biology and taxonomic classification.</title>
        <authorList>
            <person name="Goeker M."/>
        </authorList>
    </citation>
    <scope>NUCLEOTIDE SEQUENCE [LARGE SCALE GENOMIC DNA]</scope>
    <source>
        <strain evidence="8 9">DSM 103725</strain>
    </source>
</reference>
<dbReference type="SUPFAM" id="SSF88659">
    <property type="entry name" value="Sigma3 and sigma4 domains of RNA polymerase sigma factors"/>
    <property type="match status" value="1"/>
</dbReference>
<feature type="domain" description="RNA polymerase sigma-70 region 2" evidence="6">
    <location>
        <begin position="24"/>
        <end position="94"/>
    </location>
</feature>
<dbReference type="Gene3D" id="1.10.1740.10">
    <property type="match status" value="1"/>
</dbReference>
<evidence type="ECO:0000256" key="4">
    <source>
        <dbReference type="ARBA" id="ARBA00023163"/>
    </source>
</evidence>
<keyword evidence="9" id="KW-1185">Reference proteome</keyword>
<comment type="similarity">
    <text evidence="1">Belongs to the sigma-70 factor family. ECF subfamily.</text>
</comment>
<dbReference type="CDD" id="cd06171">
    <property type="entry name" value="Sigma70_r4"/>
    <property type="match status" value="1"/>
</dbReference>
<dbReference type="InterPro" id="IPR036388">
    <property type="entry name" value="WH-like_DNA-bd_sf"/>
</dbReference>
<evidence type="ECO:0000256" key="1">
    <source>
        <dbReference type="ARBA" id="ARBA00010641"/>
    </source>
</evidence>
<dbReference type="AlphaFoldDB" id="A0A7X0H6F6"/>
<dbReference type="RefSeq" id="WP_184677684.1">
    <property type="nucleotide sequence ID" value="NZ_JACHGY010000001.1"/>
</dbReference>
<evidence type="ECO:0000256" key="2">
    <source>
        <dbReference type="ARBA" id="ARBA00023015"/>
    </source>
</evidence>
<dbReference type="Pfam" id="PF04542">
    <property type="entry name" value="Sigma70_r2"/>
    <property type="match status" value="1"/>
</dbReference>
<feature type="domain" description="RNA polymerase sigma factor 70 region 4 type 2" evidence="7">
    <location>
        <begin position="148"/>
        <end position="199"/>
    </location>
</feature>
<keyword evidence="4" id="KW-0804">Transcription</keyword>
<dbReference type="Gene3D" id="1.10.10.10">
    <property type="entry name" value="Winged helix-like DNA-binding domain superfamily/Winged helix DNA-binding domain"/>
    <property type="match status" value="1"/>
</dbReference>
<keyword evidence="3" id="KW-0731">Sigma factor</keyword>
<keyword evidence="2" id="KW-0805">Transcription regulation</keyword>
<comment type="caution">
    <text evidence="8">The sequence shown here is derived from an EMBL/GenBank/DDBJ whole genome shotgun (WGS) entry which is preliminary data.</text>
</comment>
<dbReference type="SUPFAM" id="SSF88946">
    <property type="entry name" value="Sigma2 domain of RNA polymerase sigma factors"/>
    <property type="match status" value="1"/>
</dbReference>
<dbReference type="InterPro" id="IPR007627">
    <property type="entry name" value="RNA_pol_sigma70_r2"/>
</dbReference>
<name>A0A7X0H6F6_9BACT</name>
<dbReference type="Proteomes" id="UP000541810">
    <property type="component" value="Unassembled WGS sequence"/>
</dbReference>
<protein>
    <submittedName>
        <fullName evidence="8">RNA polymerase sigma-70 factor (ECF subfamily)</fullName>
    </submittedName>
</protein>
<dbReference type="NCBIfam" id="TIGR02937">
    <property type="entry name" value="sigma70-ECF"/>
    <property type="match status" value="1"/>
</dbReference>
<dbReference type="Pfam" id="PF08281">
    <property type="entry name" value="Sigma70_r4_2"/>
    <property type="match status" value="1"/>
</dbReference>
<evidence type="ECO:0000313" key="9">
    <source>
        <dbReference type="Proteomes" id="UP000541810"/>
    </source>
</evidence>
<dbReference type="InterPro" id="IPR013249">
    <property type="entry name" value="RNA_pol_sigma70_r4_t2"/>
</dbReference>
<accession>A0A7X0H6F6</accession>
<organism evidence="8 9">
    <name type="scientific">Algisphaera agarilytica</name>
    <dbReference type="NCBI Taxonomy" id="1385975"/>
    <lineage>
        <taxon>Bacteria</taxon>
        <taxon>Pseudomonadati</taxon>
        <taxon>Planctomycetota</taxon>
        <taxon>Phycisphaerae</taxon>
        <taxon>Phycisphaerales</taxon>
        <taxon>Phycisphaeraceae</taxon>
        <taxon>Algisphaera</taxon>
    </lineage>
</organism>
<evidence type="ECO:0000256" key="3">
    <source>
        <dbReference type="ARBA" id="ARBA00023082"/>
    </source>
</evidence>
<dbReference type="GO" id="GO:0006352">
    <property type="term" value="P:DNA-templated transcription initiation"/>
    <property type="evidence" value="ECO:0007669"/>
    <property type="project" value="InterPro"/>
</dbReference>
<dbReference type="PANTHER" id="PTHR43133">
    <property type="entry name" value="RNA POLYMERASE ECF-TYPE SIGMA FACTO"/>
    <property type="match status" value="1"/>
</dbReference>
<evidence type="ECO:0000256" key="5">
    <source>
        <dbReference type="SAM" id="MobiDB-lite"/>
    </source>
</evidence>
<dbReference type="InterPro" id="IPR013325">
    <property type="entry name" value="RNA_pol_sigma_r2"/>
</dbReference>
<dbReference type="PANTHER" id="PTHR43133:SF62">
    <property type="entry name" value="RNA POLYMERASE SIGMA FACTOR SIGZ"/>
    <property type="match status" value="1"/>
</dbReference>
<evidence type="ECO:0000313" key="8">
    <source>
        <dbReference type="EMBL" id="MBB6430148.1"/>
    </source>
</evidence>
<gene>
    <name evidence="8" type="ORF">HNQ40_001954</name>
</gene>
<dbReference type="EMBL" id="JACHGY010000001">
    <property type="protein sequence ID" value="MBB6430148.1"/>
    <property type="molecule type" value="Genomic_DNA"/>
</dbReference>